<gene>
    <name evidence="1" type="ORF">ABVK25_003781</name>
</gene>
<protein>
    <submittedName>
        <fullName evidence="1">Uncharacterized protein</fullName>
    </submittedName>
</protein>
<sequence length="89" mass="9923">MNCQKCRTPLKLDSSLQDLNPAAFDLLAPLAIQSTRSPPPREFRILKSAKISTTRYLKMLPLQSLSGLSPLPVQGSGLKLQRLHRQRQG</sequence>
<reference evidence="1 2" key="1">
    <citation type="submission" date="2024-09" db="EMBL/GenBank/DDBJ databases">
        <title>Rethinking Asexuality: The Enigmatic Case of Functional Sexual Genes in Lepraria (Stereocaulaceae).</title>
        <authorList>
            <person name="Doellman M."/>
            <person name="Sun Y."/>
            <person name="Barcenas-Pena A."/>
            <person name="Lumbsch H.T."/>
            <person name="Grewe F."/>
        </authorList>
    </citation>
    <scope>NUCLEOTIDE SEQUENCE [LARGE SCALE GENOMIC DNA]</scope>
    <source>
        <strain evidence="1 2">Grewe 0041</strain>
    </source>
</reference>
<proteinExistence type="predicted"/>
<dbReference type="Proteomes" id="UP001590951">
    <property type="component" value="Unassembled WGS sequence"/>
</dbReference>
<dbReference type="EMBL" id="JBHFEH010000009">
    <property type="protein sequence ID" value="KAL2056138.1"/>
    <property type="molecule type" value="Genomic_DNA"/>
</dbReference>
<organism evidence="1 2">
    <name type="scientific">Lepraria finkii</name>
    <dbReference type="NCBI Taxonomy" id="1340010"/>
    <lineage>
        <taxon>Eukaryota</taxon>
        <taxon>Fungi</taxon>
        <taxon>Dikarya</taxon>
        <taxon>Ascomycota</taxon>
        <taxon>Pezizomycotina</taxon>
        <taxon>Lecanoromycetes</taxon>
        <taxon>OSLEUM clade</taxon>
        <taxon>Lecanoromycetidae</taxon>
        <taxon>Lecanorales</taxon>
        <taxon>Lecanorineae</taxon>
        <taxon>Stereocaulaceae</taxon>
        <taxon>Lepraria</taxon>
    </lineage>
</organism>
<evidence type="ECO:0000313" key="2">
    <source>
        <dbReference type="Proteomes" id="UP001590951"/>
    </source>
</evidence>
<name>A0ABR4BJM8_9LECA</name>
<accession>A0ABR4BJM8</accession>
<evidence type="ECO:0000313" key="1">
    <source>
        <dbReference type="EMBL" id="KAL2056138.1"/>
    </source>
</evidence>
<comment type="caution">
    <text evidence="1">The sequence shown here is derived from an EMBL/GenBank/DDBJ whole genome shotgun (WGS) entry which is preliminary data.</text>
</comment>
<keyword evidence="2" id="KW-1185">Reference proteome</keyword>